<dbReference type="AlphaFoldDB" id="A0A419DDL3"/>
<dbReference type="Gene3D" id="1.10.10.2910">
    <property type="match status" value="1"/>
</dbReference>
<dbReference type="InterPro" id="IPR010359">
    <property type="entry name" value="IrrE_HExxH"/>
</dbReference>
<dbReference type="Proteomes" id="UP000285655">
    <property type="component" value="Unassembled WGS sequence"/>
</dbReference>
<protein>
    <submittedName>
        <fullName evidence="2">ImmA/IrrE family metallo-endopeptidase</fullName>
    </submittedName>
</protein>
<reference evidence="2 3" key="1">
    <citation type="journal article" date="2017" name="ISME J.">
        <title>Energy and carbon metabolisms in a deep terrestrial subsurface fluid microbial community.</title>
        <authorList>
            <person name="Momper L."/>
            <person name="Jungbluth S.P."/>
            <person name="Lee M.D."/>
            <person name="Amend J.P."/>
        </authorList>
    </citation>
    <scope>NUCLEOTIDE SEQUENCE [LARGE SCALE GENOMIC DNA]</scope>
    <source>
        <strain evidence="2">SURF_29</strain>
    </source>
</reference>
<evidence type="ECO:0000259" key="1">
    <source>
        <dbReference type="Pfam" id="PF06114"/>
    </source>
</evidence>
<dbReference type="PANTHER" id="PTHR43236:SF1">
    <property type="entry name" value="BLL7220 PROTEIN"/>
    <property type="match status" value="1"/>
</dbReference>
<dbReference type="EMBL" id="QZJW01000026">
    <property type="protein sequence ID" value="RJO61203.1"/>
    <property type="molecule type" value="Genomic_DNA"/>
</dbReference>
<evidence type="ECO:0000313" key="3">
    <source>
        <dbReference type="Proteomes" id="UP000285655"/>
    </source>
</evidence>
<evidence type="ECO:0000313" key="2">
    <source>
        <dbReference type="EMBL" id="RJO61203.1"/>
    </source>
</evidence>
<name>A0A419DDL3_9BACT</name>
<gene>
    <name evidence="2" type="ORF">C4544_03470</name>
</gene>
<proteinExistence type="predicted"/>
<comment type="caution">
    <text evidence="2">The sequence shown here is derived from an EMBL/GenBank/DDBJ whole genome shotgun (WGS) entry which is preliminary data.</text>
</comment>
<dbReference type="InterPro" id="IPR052345">
    <property type="entry name" value="Rad_response_metalloprotease"/>
</dbReference>
<dbReference type="Pfam" id="PF06114">
    <property type="entry name" value="Peptidase_M78"/>
    <property type="match status" value="1"/>
</dbReference>
<organism evidence="2 3">
    <name type="scientific">candidate division WS5 bacterium</name>
    <dbReference type="NCBI Taxonomy" id="2093353"/>
    <lineage>
        <taxon>Bacteria</taxon>
        <taxon>candidate division WS5</taxon>
    </lineage>
</organism>
<dbReference type="PANTHER" id="PTHR43236">
    <property type="entry name" value="ANTITOXIN HIGA1"/>
    <property type="match status" value="1"/>
</dbReference>
<sequence>MIKAIEEKAEKILELAKVTKVPVDVSDMSRKLDIVVKYAPSTEFSGLLYRKDGKAFMAINSKDPEVRQRFTMAHELGHFFLHPQKDTFVEFRDSGTNSPRSLKEIQANQFAAALLMPRKNLLKDIVSYQETGITDKAIQALAERYQVSEESMNYRLRNLNSIRSTH</sequence>
<accession>A0A419DDL3</accession>
<feature type="domain" description="IrrE N-terminal-like" evidence="1">
    <location>
        <begin position="31"/>
        <end position="156"/>
    </location>
</feature>